<accession>A0ABT4TWA0</accession>
<organism evidence="4 5">
    <name type="scientific">Nocardiopsis suaedae</name>
    <dbReference type="NCBI Taxonomy" id="3018444"/>
    <lineage>
        <taxon>Bacteria</taxon>
        <taxon>Bacillati</taxon>
        <taxon>Actinomycetota</taxon>
        <taxon>Actinomycetes</taxon>
        <taxon>Streptosporangiales</taxon>
        <taxon>Nocardiopsidaceae</taxon>
        <taxon>Nocardiopsis</taxon>
    </lineage>
</organism>
<sequence length="480" mass="50783">MLTRIHDPERGASYVEYAAVTVLIGAIIAVLLNAAFTERMAETIQENIAAAITGEPTGGDGPSSGDGPGADGEDNGMPGGDSGSGGEPFVPADWQFSAGPPEDAMVSPLGLGNPGGITTGFHPGGYRVEEVGFGEWASETADQAQGFGEELKSIGEDTVEDAKQSFLHPIETAKQTAEQTQEWALDEWDQLKSSAAESRERFDETWKNEGPLAAAWGLYWDNARYLNMESPVGIGDLFFPDAVRDPWNEGEYGRSAAQFAVNAVTYAPYLWPAKILRWMPDADGGGRNGGGGGAKDSEDAPKDEKNEDQDEDGITCASNSFVPGTGVLMADGSTAPIESIGVGDEVWAFDPLTGEEGPRPVTATIVGEGEKTLVDITVTNEEGTVATVTATDGHPFWVPDRAEWVDAADLSSGTWLRTSAGTWQQVSAVDVRAATDEEVHNLTVEGLQTYYAEAGSDAVLVHNQGNDPCGADKWTSVLSR</sequence>
<dbReference type="InterPro" id="IPR036844">
    <property type="entry name" value="Hint_dom_sf"/>
</dbReference>
<dbReference type="Gene3D" id="2.170.16.10">
    <property type="entry name" value="Hedgehog/Intein (Hint) domain"/>
    <property type="match status" value="1"/>
</dbReference>
<dbReference type="SUPFAM" id="SSF51294">
    <property type="entry name" value="Hedgehog/intein (Hint) domain"/>
    <property type="match status" value="1"/>
</dbReference>
<dbReference type="Pfam" id="PF07591">
    <property type="entry name" value="PT-HINT"/>
    <property type="match status" value="1"/>
</dbReference>
<evidence type="ECO:0000256" key="2">
    <source>
        <dbReference type="SAM" id="Phobius"/>
    </source>
</evidence>
<feature type="compositionally biased region" description="Basic and acidic residues" evidence="1">
    <location>
        <begin position="295"/>
        <end position="305"/>
    </location>
</feature>
<reference evidence="4" key="1">
    <citation type="submission" date="2023-01" db="EMBL/GenBank/DDBJ databases">
        <title>Draft genome sequence of Nocardiopsis sp. LSu2-4 isolated from halophytes.</title>
        <authorList>
            <person name="Duangmal K."/>
            <person name="Chantavorakit T."/>
        </authorList>
    </citation>
    <scope>NUCLEOTIDE SEQUENCE</scope>
    <source>
        <strain evidence="4">LSu2-4</strain>
    </source>
</reference>
<evidence type="ECO:0000313" key="4">
    <source>
        <dbReference type="EMBL" id="MDA2808963.1"/>
    </source>
</evidence>
<feature type="region of interest" description="Disordered" evidence="1">
    <location>
        <begin position="282"/>
        <end position="315"/>
    </location>
</feature>
<protein>
    <submittedName>
        <fullName evidence="4">Polymorphic toxin-type HINT domain-containing protein</fullName>
    </submittedName>
</protein>
<feature type="compositionally biased region" description="Gly residues" evidence="1">
    <location>
        <begin position="283"/>
        <end position="294"/>
    </location>
</feature>
<evidence type="ECO:0000259" key="3">
    <source>
        <dbReference type="SMART" id="SM00306"/>
    </source>
</evidence>
<keyword evidence="2" id="KW-0812">Transmembrane</keyword>
<feature type="compositionally biased region" description="Gly residues" evidence="1">
    <location>
        <begin position="56"/>
        <end position="70"/>
    </location>
</feature>
<feature type="domain" description="Hint" evidence="3">
    <location>
        <begin position="318"/>
        <end position="420"/>
    </location>
</feature>
<feature type="compositionally biased region" description="Gly residues" evidence="1">
    <location>
        <begin position="77"/>
        <end position="86"/>
    </location>
</feature>
<name>A0ABT4TWA0_9ACTN</name>
<keyword evidence="2" id="KW-1133">Transmembrane helix</keyword>
<proteinExistence type="predicted"/>
<keyword evidence="5" id="KW-1185">Reference proteome</keyword>
<keyword evidence="2" id="KW-0472">Membrane</keyword>
<dbReference type="Proteomes" id="UP001165685">
    <property type="component" value="Unassembled WGS sequence"/>
</dbReference>
<comment type="caution">
    <text evidence="4">The sequence shown here is derived from an EMBL/GenBank/DDBJ whole genome shotgun (WGS) entry which is preliminary data.</text>
</comment>
<gene>
    <name evidence="4" type="ORF">O4U47_30945</name>
</gene>
<dbReference type="RefSeq" id="WP_270681548.1">
    <property type="nucleotide sequence ID" value="NZ_JAQFWP010000123.1"/>
</dbReference>
<dbReference type="EMBL" id="JAQFWP010000123">
    <property type="protein sequence ID" value="MDA2808963.1"/>
    <property type="molecule type" value="Genomic_DNA"/>
</dbReference>
<evidence type="ECO:0000256" key="1">
    <source>
        <dbReference type="SAM" id="MobiDB-lite"/>
    </source>
</evidence>
<dbReference type="InterPro" id="IPR003587">
    <property type="entry name" value="Hint_dom_N"/>
</dbReference>
<dbReference type="SMART" id="SM00306">
    <property type="entry name" value="HintN"/>
    <property type="match status" value="1"/>
</dbReference>
<dbReference type="CDD" id="cd00081">
    <property type="entry name" value="Hint"/>
    <property type="match status" value="1"/>
</dbReference>
<feature type="transmembrane region" description="Helical" evidence="2">
    <location>
        <begin position="12"/>
        <end position="36"/>
    </location>
</feature>
<feature type="region of interest" description="Disordered" evidence="1">
    <location>
        <begin position="53"/>
        <end position="102"/>
    </location>
</feature>
<evidence type="ECO:0000313" key="5">
    <source>
        <dbReference type="Proteomes" id="UP001165685"/>
    </source>
</evidence>